<sequence>THDCALINLGSGAFVLAAQASGDDVPALLRSLSVSDARGAEWLLEGTVNGAGSALQWLAEQEGIDDLATRLPDWLEQVTEPPLFMNTVGGLGSPWWRQPGPPVFRPQDTCQSSAERAVAVVESIVFLLQYNLDCMSRHTAIGRLRVSGGLSRLDGLSQKLANLSKLPVERCEDTEASARGVAWLAAGRPADWLAPKDLPRFTPRPDRPLQNRYQHFVDLLQQYSAEFDDN</sequence>
<dbReference type="GO" id="GO:0006071">
    <property type="term" value="P:glycerol metabolic process"/>
    <property type="evidence" value="ECO:0007669"/>
    <property type="project" value="TreeGrafter"/>
</dbReference>
<evidence type="ECO:0000259" key="6">
    <source>
        <dbReference type="Pfam" id="PF02782"/>
    </source>
</evidence>
<dbReference type="AlphaFoldDB" id="A0A3B1AA71"/>
<dbReference type="Gene3D" id="3.30.420.40">
    <property type="match status" value="1"/>
</dbReference>
<name>A0A3B1AA71_9ZZZZ</name>
<feature type="non-terminal residue" evidence="7">
    <location>
        <position position="1"/>
    </location>
</feature>
<evidence type="ECO:0000256" key="5">
    <source>
        <dbReference type="ARBA" id="ARBA00022840"/>
    </source>
</evidence>
<dbReference type="PANTHER" id="PTHR10196:SF69">
    <property type="entry name" value="GLYCEROL KINASE"/>
    <property type="match status" value="1"/>
</dbReference>
<protein>
    <submittedName>
        <fullName evidence="7">Glycerol kinase</fullName>
        <ecNumber evidence="7">2.7.1.30</ecNumber>
    </submittedName>
</protein>
<dbReference type="Pfam" id="PF02782">
    <property type="entry name" value="FGGY_C"/>
    <property type="match status" value="1"/>
</dbReference>
<dbReference type="EC" id="2.7.1.30" evidence="7"/>
<evidence type="ECO:0000256" key="2">
    <source>
        <dbReference type="ARBA" id="ARBA00022679"/>
    </source>
</evidence>
<keyword evidence="5" id="KW-0067">ATP-binding</keyword>
<reference evidence="7" key="1">
    <citation type="submission" date="2018-06" db="EMBL/GenBank/DDBJ databases">
        <authorList>
            <person name="Zhirakovskaya E."/>
        </authorList>
    </citation>
    <scope>NUCLEOTIDE SEQUENCE</scope>
</reference>
<evidence type="ECO:0000256" key="1">
    <source>
        <dbReference type="ARBA" id="ARBA00009156"/>
    </source>
</evidence>
<gene>
    <name evidence="7" type="ORF">MNBD_GAMMA20-1377</name>
</gene>
<keyword evidence="4 7" id="KW-0418">Kinase</keyword>
<evidence type="ECO:0000256" key="3">
    <source>
        <dbReference type="ARBA" id="ARBA00022741"/>
    </source>
</evidence>
<accession>A0A3B1AA71</accession>
<dbReference type="GO" id="GO:0004370">
    <property type="term" value="F:glycerol kinase activity"/>
    <property type="evidence" value="ECO:0007669"/>
    <property type="project" value="UniProtKB-EC"/>
</dbReference>
<keyword evidence="3" id="KW-0547">Nucleotide-binding</keyword>
<evidence type="ECO:0000256" key="4">
    <source>
        <dbReference type="ARBA" id="ARBA00022777"/>
    </source>
</evidence>
<dbReference type="EMBL" id="UOFU01000282">
    <property type="protein sequence ID" value="VAX02656.1"/>
    <property type="molecule type" value="Genomic_DNA"/>
</dbReference>
<comment type="similarity">
    <text evidence="1">Belongs to the FGGY kinase family.</text>
</comment>
<dbReference type="GO" id="GO:0005829">
    <property type="term" value="C:cytosol"/>
    <property type="evidence" value="ECO:0007669"/>
    <property type="project" value="TreeGrafter"/>
</dbReference>
<keyword evidence="2 7" id="KW-0808">Transferase</keyword>
<dbReference type="SUPFAM" id="SSF53067">
    <property type="entry name" value="Actin-like ATPase domain"/>
    <property type="match status" value="1"/>
</dbReference>
<dbReference type="InterPro" id="IPR018485">
    <property type="entry name" value="FGGY_C"/>
</dbReference>
<organism evidence="7">
    <name type="scientific">hydrothermal vent metagenome</name>
    <dbReference type="NCBI Taxonomy" id="652676"/>
    <lineage>
        <taxon>unclassified sequences</taxon>
        <taxon>metagenomes</taxon>
        <taxon>ecological metagenomes</taxon>
    </lineage>
</organism>
<dbReference type="PANTHER" id="PTHR10196">
    <property type="entry name" value="SUGAR KINASE"/>
    <property type="match status" value="1"/>
</dbReference>
<evidence type="ECO:0000313" key="7">
    <source>
        <dbReference type="EMBL" id="VAX02656.1"/>
    </source>
</evidence>
<dbReference type="GO" id="GO:0005524">
    <property type="term" value="F:ATP binding"/>
    <property type="evidence" value="ECO:0007669"/>
    <property type="project" value="UniProtKB-KW"/>
</dbReference>
<dbReference type="InterPro" id="IPR043129">
    <property type="entry name" value="ATPase_NBD"/>
</dbReference>
<proteinExistence type="inferred from homology"/>
<feature type="domain" description="Carbohydrate kinase FGGY C-terminal" evidence="6">
    <location>
        <begin position="6"/>
        <end position="186"/>
    </location>
</feature>